<evidence type="ECO:0000256" key="1">
    <source>
        <dbReference type="ARBA" id="ARBA00022574"/>
    </source>
</evidence>
<dbReference type="Gene3D" id="2.130.10.10">
    <property type="entry name" value="YVTN repeat-like/Quinoprotein amine dehydrogenase"/>
    <property type="match status" value="3"/>
</dbReference>
<dbReference type="SUPFAM" id="SSF50978">
    <property type="entry name" value="WD40 repeat-like"/>
    <property type="match status" value="2"/>
</dbReference>
<dbReference type="HOGENOM" id="CLU_000288_6_16_1"/>
<dbReference type="eggNOG" id="KOG0274">
    <property type="taxonomic scope" value="Eukaryota"/>
</dbReference>
<dbReference type="SMART" id="SM00320">
    <property type="entry name" value="WD40"/>
    <property type="match status" value="10"/>
</dbReference>
<dbReference type="Pfam" id="PF00400">
    <property type="entry name" value="WD40"/>
    <property type="match status" value="9"/>
</dbReference>
<feature type="repeat" description="WD" evidence="3">
    <location>
        <begin position="762"/>
        <end position="802"/>
    </location>
</feature>
<dbReference type="InterPro" id="IPR015943">
    <property type="entry name" value="WD40/YVTN_repeat-like_dom_sf"/>
</dbReference>
<feature type="repeat" description="WD" evidence="3">
    <location>
        <begin position="597"/>
        <end position="637"/>
    </location>
</feature>
<protein>
    <recommendedName>
        <fullName evidence="4">NACHT domain-containing protein</fullName>
    </recommendedName>
</protein>
<feature type="repeat" description="WD" evidence="3">
    <location>
        <begin position="679"/>
        <end position="714"/>
    </location>
</feature>
<dbReference type="FunFam" id="3.40.50.300:FF:001638">
    <property type="entry name" value="NACHT and WD40 domain protein"/>
    <property type="match status" value="1"/>
</dbReference>
<dbReference type="OrthoDB" id="538223at2759"/>
<feature type="repeat" description="WD" evidence="3">
    <location>
        <begin position="638"/>
        <end position="678"/>
    </location>
</feature>
<dbReference type="PANTHER" id="PTHR19848:SF8">
    <property type="entry name" value="F-BOX AND WD REPEAT DOMAIN CONTAINING 7"/>
    <property type="match status" value="1"/>
</dbReference>
<dbReference type="PROSITE" id="PS50837">
    <property type="entry name" value="NACHT"/>
    <property type="match status" value="1"/>
</dbReference>
<reference evidence="5 6" key="1">
    <citation type="journal article" date="2011" name="Genome Biol.">
        <title>Comparative genome sequence analysis underscores mycoparasitism as the ancestral life style of Trichoderma.</title>
        <authorList>
            <person name="Kubicek C.P."/>
            <person name="Herrera-Estrella A."/>
            <person name="Seidl-Seiboth V."/>
            <person name="Martinez D.A."/>
            <person name="Druzhinina I.S."/>
            <person name="Thon M."/>
            <person name="Zeilinger S."/>
            <person name="Casas-Flores S."/>
            <person name="Horwitz B.A."/>
            <person name="Mukherjee P.K."/>
            <person name="Mukherjee M."/>
            <person name="Kredics L."/>
            <person name="Alcaraz L.D."/>
            <person name="Aerts A."/>
            <person name="Antal Z."/>
            <person name="Atanasova L."/>
            <person name="Cervantes-Badillo M.G."/>
            <person name="Challacombe J."/>
            <person name="Chertkov O."/>
            <person name="McCluskey K."/>
            <person name="Coulpier F."/>
            <person name="Deshpande N."/>
            <person name="von Doehren H."/>
            <person name="Ebbole D.J."/>
            <person name="Esquivel-Naranjo E.U."/>
            <person name="Fekete E."/>
            <person name="Flipphi M."/>
            <person name="Glaser F."/>
            <person name="Gomez-Rodriguez E.Y."/>
            <person name="Gruber S."/>
            <person name="Han C."/>
            <person name="Henrissat B."/>
            <person name="Hermosa R."/>
            <person name="Hernandez-Onate M."/>
            <person name="Karaffa L."/>
            <person name="Kosti I."/>
            <person name="Le Crom S."/>
            <person name="Lindquist E."/>
            <person name="Lucas S."/>
            <person name="Luebeck M."/>
            <person name="Luebeck P.S."/>
            <person name="Margeot A."/>
            <person name="Metz B."/>
            <person name="Misra M."/>
            <person name="Nevalainen H."/>
            <person name="Omann M."/>
            <person name="Packer N."/>
            <person name="Perrone G."/>
            <person name="Uresti-Rivera E.E."/>
            <person name="Salamov A."/>
            <person name="Schmoll M."/>
            <person name="Seiboth B."/>
            <person name="Shapiro H."/>
            <person name="Sukno S."/>
            <person name="Tamayo-Ramos J.A."/>
            <person name="Tisch D."/>
            <person name="Wiest A."/>
            <person name="Wilkinson H.H."/>
            <person name="Zhang M."/>
            <person name="Coutinho P.M."/>
            <person name="Kenerley C.M."/>
            <person name="Monte E."/>
            <person name="Baker S.E."/>
            <person name="Grigoriev I.V."/>
        </authorList>
    </citation>
    <scope>NUCLEOTIDE SEQUENCE [LARGE SCALE GENOMIC DNA]</scope>
    <source>
        <strain evidence="6">ATCC 20476 / IMI 206040</strain>
    </source>
</reference>
<dbReference type="EMBL" id="ABDG02000026">
    <property type="protein sequence ID" value="EHK42985.1"/>
    <property type="molecule type" value="Genomic_DNA"/>
</dbReference>
<dbReference type="PROSITE" id="PS00678">
    <property type="entry name" value="WD_REPEATS_1"/>
    <property type="match status" value="4"/>
</dbReference>
<dbReference type="InterPro" id="IPR007111">
    <property type="entry name" value="NACHT_NTPase"/>
</dbReference>
<organism evidence="5 6">
    <name type="scientific">Hypocrea atroviridis (strain ATCC 20476 / IMI 206040)</name>
    <name type="common">Trichoderma atroviride</name>
    <dbReference type="NCBI Taxonomy" id="452589"/>
    <lineage>
        <taxon>Eukaryota</taxon>
        <taxon>Fungi</taxon>
        <taxon>Dikarya</taxon>
        <taxon>Ascomycota</taxon>
        <taxon>Pezizomycotina</taxon>
        <taxon>Sordariomycetes</taxon>
        <taxon>Hypocreomycetidae</taxon>
        <taxon>Hypocreales</taxon>
        <taxon>Hypocreaceae</taxon>
        <taxon>Trichoderma</taxon>
    </lineage>
</organism>
<evidence type="ECO:0000313" key="6">
    <source>
        <dbReference type="Proteomes" id="UP000005426"/>
    </source>
</evidence>
<evidence type="ECO:0000256" key="2">
    <source>
        <dbReference type="ARBA" id="ARBA00022737"/>
    </source>
</evidence>
<feature type="repeat" description="WD" evidence="3">
    <location>
        <begin position="844"/>
        <end position="884"/>
    </location>
</feature>
<comment type="caution">
    <text evidence="5">The sequence shown here is derived from an EMBL/GenBank/DDBJ whole genome shotgun (WGS) entry which is preliminary data.</text>
</comment>
<name>G9P3M8_HYPAI</name>
<dbReference type="PROSITE" id="PS50082">
    <property type="entry name" value="WD_REPEATS_2"/>
    <property type="match status" value="9"/>
</dbReference>
<feature type="repeat" description="WD" evidence="3">
    <location>
        <begin position="885"/>
        <end position="926"/>
    </location>
</feature>
<dbReference type="PANTHER" id="PTHR19848">
    <property type="entry name" value="WD40 REPEAT PROTEIN"/>
    <property type="match status" value="1"/>
</dbReference>
<accession>G9P3M8</accession>
<dbReference type="SUPFAM" id="SSF52540">
    <property type="entry name" value="P-loop containing nucleoside triphosphate hydrolases"/>
    <property type="match status" value="1"/>
</dbReference>
<dbReference type="InterPro" id="IPR056884">
    <property type="entry name" value="NPHP3-like_N"/>
</dbReference>
<sequence length="1113" mass="123328">MTKEDLQCFKDLGITNPIYDKKRIESTKGGLLEQSYRWILDNPDFQQWRDNEERRLLWIRGDPGKGKTMLLCGIANELRRIAASSDLVSYFFCQATDQRINSANAVLWGLMFMLVDQQPALMHHIRSKYDASGKDLFLGGNSWFALSGIFLDMLKDPALTNTYLLIDALDECVSDREQLLDLVVENSSASSRVKWILSSRNWPEIERRLADSKGLERVSLSLEVNADLVSRAVDAYIEHEISRLHLIKYNPTIKDQMRQQMRQKANGTFLWVALVVKDLRDRQDAEYEDPLHILNILMEMPGDLTSLYSIMVDRIDKLKGDTPSLCKRILSIAALASRPLSLAELRILAGFDNNRINDQAMERLVNKCGSFLTIRGCTVYFVHQSAKDHLILDKPTQPIIFSSGHGKVHYTILSHSLRAMTSILKENIYTLPYPASCIDEIETPDPDPLAAIRYSCAYWIDHLCDGISDNCTPIHQNCLDDAGPVFVFLRTHFLHWLEALSLLQKISDNVISVKKLQVLLKAQSSKTQLARFIHDGYRFILYFIRAIEIAPLQVYSSALLFSPIQSPVRKAFDKSFPPWIHNKPIVDETWSPCLQILEGHSHHVDAIAFSGDSKLATGSFGEAIKIWDVATGACLRTLSDDIPEVYSLCFFQNDRLASGSRDGAIHFWDLGAGTCIQTLEGHEKSVTSIFALSDNKLASASADTTIKIWDIATGAICVQTLRGYTGSMGSTIILGDDKLASESNDRTIKIRHLSTGNCVQTLRGFGSSVTSIAALEDNKLALGLRDGAIEIWDIATGVCVHTLEGHERRVTCLTAFTDGKLASGSYEPIIKIWDITTGVCVQTLEGHSNNVTTIIALTDGKLASGSLDNTVRIWDTTASINVQTFEGHNKLVESVAFSGDRRYMASGSGDKTIKIWDTATGMCVQTLKGHGRMVGSVSLSEDGKLLASGSYDETVKIWDTVTGMCVQTLKGHNDWVRSVALSKDGNKVASGSFGRTVKFWNTATGECVQTLPVGIFTQLSFDEGKASHLQTNFGILNLDAGPVVNKPRSSVLFTGYGINAAGSWITRDGKPLLWLPLDYRPTASAIRGSTVVIGSFSGRVWMLQFSEQDGFSV</sequence>
<dbReference type="STRING" id="452589.G9P3M8"/>
<dbReference type="CDD" id="cd00200">
    <property type="entry name" value="WD40"/>
    <property type="match status" value="1"/>
</dbReference>
<dbReference type="OMA" id="TIKPAMG"/>
<keyword evidence="2" id="KW-0677">Repeat</keyword>
<keyword evidence="1 3" id="KW-0853">WD repeat</keyword>
<evidence type="ECO:0000259" key="4">
    <source>
        <dbReference type="PROSITE" id="PS50837"/>
    </source>
</evidence>
<evidence type="ECO:0000313" key="5">
    <source>
        <dbReference type="EMBL" id="EHK42985.1"/>
    </source>
</evidence>
<dbReference type="AlphaFoldDB" id="G9P3M8"/>
<dbReference type="InterPro" id="IPR001680">
    <property type="entry name" value="WD40_rpt"/>
</dbReference>
<keyword evidence="6" id="KW-1185">Reference proteome</keyword>
<gene>
    <name evidence="5" type="ORF">TRIATDRAFT_33537</name>
</gene>
<dbReference type="PROSITE" id="PS50294">
    <property type="entry name" value="WD_REPEATS_REGION"/>
    <property type="match status" value="7"/>
</dbReference>
<dbReference type="Pfam" id="PF24883">
    <property type="entry name" value="NPHP3_N"/>
    <property type="match status" value="1"/>
</dbReference>
<feature type="repeat" description="WD" evidence="3">
    <location>
        <begin position="969"/>
        <end position="1010"/>
    </location>
</feature>
<evidence type="ECO:0000256" key="3">
    <source>
        <dbReference type="PROSITE-ProRule" id="PRU00221"/>
    </source>
</evidence>
<dbReference type="InterPro" id="IPR027417">
    <property type="entry name" value="P-loop_NTPase"/>
</dbReference>
<dbReference type="InterPro" id="IPR036322">
    <property type="entry name" value="WD40_repeat_dom_sf"/>
</dbReference>
<proteinExistence type="predicted"/>
<dbReference type="PRINTS" id="PR00320">
    <property type="entry name" value="GPROTEINBRPT"/>
</dbReference>
<dbReference type="Gene3D" id="3.40.50.300">
    <property type="entry name" value="P-loop containing nucleotide triphosphate hydrolases"/>
    <property type="match status" value="1"/>
</dbReference>
<dbReference type="InterPro" id="IPR020472">
    <property type="entry name" value="WD40_PAC1"/>
</dbReference>
<feature type="repeat" description="WD" evidence="3">
    <location>
        <begin position="927"/>
        <end position="968"/>
    </location>
</feature>
<dbReference type="InterPro" id="IPR019775">
    <property type="entry name" value="WD40_repeat_CS"/>
</dbReference>
<feature type="domain" description="NACHT" evidence="4">
    <location>
        <begin position="55"/>
        <end position="200"/>
    </location>
</feature>
<dbReference type="Proteomes" id="UP000005426">
    <property type="component" value="Unassembled WGS sequence"/>
</dbReference>
<feature type="repeat" description="WD" evidence="3">
    <location>
        <begin position="803"/>
        <end position="843"/>
    </location>
</feature>